<keyword evidence="5 10" id="KW-0812">Transmembrane</keyword>
<keyword evidence="4 10" id="KW-1134">Transmembrane beta strand</keyword>
<evidence type="ECO:0000256" key="9">
    <source>
        <dbReference type="ARBA" id="ARBA00023237"/>
    </source>
</evidence>
<gene>
    <name evidence="15" type="primary">fepA</name>
    <name evidence="15" type="ORF">NCTC11009_02469</name>
</gene>
<evidence type="ECO:0000313" key="15">
    <source>
        <dbReference type="EMBL" id="SPY09212.1"/>
    </source>
</evidence>
<dbReference type="PROSITE" id="PS52016">
    <property type="entry name" value="TONB_DEPENDENT_REC_3"/>
    <property type="match status" value="1"/>
</dbReference>
<evidence type="ECO:0000256" key="6">
    <source>
        <dbReference type="ARBA" id="ARBA00023077"/>
    </source>
</evidence>
<evidence type="ECO:0000256" key="8">
    <source>
        <dbReference type="ARBA" id="ARBA00023170"/>
    </source>
</evidence>
<dbReference type="InterPro" id="IPR010100">
    <property type="entry name" value="TonB-dep_Cu_rcpt"/>
</dbReference>
<evidence type="ECO:0000256" key="1">
    <source>
        <dbReference type="ARBA" id="ARBA00004571"/>
    </source>
</evidence>
<dbReference type="Gene3D" id="2.40.170.20">
    <property type="entry name" value="TonB-dependent receptor, beta-barrel domain"/>
    <property type="match status" value="1"/>
</dbReference>
<accession>A0A2X1UQ30</accession>
<dbReference type="GO" id="GO:0044718">
    <property type="term" value="P:siderophore transmembrane transport"/>
    <property type="evidence" value="ECO:0007669"/>
    <property type="project" value="TreeGrafter"/>
</dbReference>
<dbReference type="AlphaFoldDB" id="A0A2X1UQ30"/>
<dbReference type="InterPro" id="IPR037066">
    <property type="entry name" value="Plug_dom_sf"/>
</dbReference>
<dbReference type="NCBIfam" id="TIGR01778">
    <property type="entry name" value="TonB-copper"/>
    <property type="match status" value="1"/>
</dbReference>
<name>A0A2X1UQ30_9BURK</name>
<evidence type="ECO:0000256" key="5">
    <source>
        <dbReference type="ARBA" id="ARBA00022692"/>
    </source>
</evidence>
<dbReference type="Pfam" id="PF00593">
    <property type="entry name" value="TonB_dep_Rec_b-barrel"/>
    <property type="match status" value="1"/>
</dbReference>
<dbReference type="PANTHER" id="PTHR30069:SF49">
    <property type="entry name" value="OUTER MEMBRANE PROTEIN C"/>
    <property type="match status" value="1"/>
</dbReference>
<keyword evidence="8 15" id="KW-0675">Receptor</keyword>
<evidence type="ECO:0000259" key="14">
    <source>
        <dbReference type="Pfam" id="PF07715"/>
    </source>
</evidence>
<dbReference type="RefSeq" id="WP_113062976.1">
    <property type="nucleotide sequence ID" value="NZ_UATH01000001.1"/>
</dbReference>
<evidence type="ECO:0000256" key="4">
    <source>
        <dbReference type="ARBA" id="ARBA00022452"/>
    </source>
</evidence>
<dbReference type="Gene3D" id="2.170.130.10">
    <property type="entry name" value="TonB-dependent receptor, plug domain"/>
    <property type="match status" value="1"/>
</dbReference>
<reference evidence="15 16" key="1">
    <citation type="submission" date="2018-06" db="EMBL/GenBank/DDBJ databases">
        <authorList>
            <consortium name="Pathogen Informatics"/>
            <person name="Doyle S."/>
        </authorList>
    </citation>
    <scope>NUCLEOTIDE SEQUENCE [LARGE SCALE GENOMIC DNA]</scope>
    <source>
        <strain evidence="15 16">NCTC11009</strain>
    </source>
</reference>
<evidence type="ECO:0000256" key="7">
    <source>
        <dbReference type="ARBA" id="ARBA00023136"/>
    </source>
</evidence>
<dbReference type="InterPro" id="IPR000531">
    <property type="entry name" value="Beta-barrel_TonB"/>
</dbReference>
<keyword evidence="6 11" id="KW-0798">TonB box</keyword>
<dbReference type="Proteomes" id="UP000250242">
    <property type="component" value="Unassembled WGS sequence"/>
</dbReference>
<feature type="domain" description="TonB-dependent receptor-like beta-barrel" evidence="13">
    <location>
        <begin position="201"/>
        <end position="622"/>
    </location>
</feature>
<dbReference type="Pfam" id="PF07715">
    <property type="entry name" value="Plug"/>
    <property type="match status" value="1"/>
</dbReference>
<dbReference type="PANTHER" id="PTHR30069">
    <property type="entry name" value="TONB-DEPENDENT OUTER MEMBRANE RECEPTOR"/>
    <property type="match status" value="1"/>
</dbReference>
<sequence length="664" mass="74638">MYSHKPLVLVLAYAFSSVAWAQGVEEPNVQQLQDLVVMVAPTHEPNTVCLNPKSAFQPMPATDGAGLLKAIPNMGIIRKGGMSGEPLFRGLGGSRLGIYSNDSQFFGGCPGRMDPPTAYIFPQTYDEVILTKGPQTVVAGPGQIAGSVQFNRKPYYFDEPGIEADGSLTVGSFNRFDGYGAVTAGMPWGYIHANATRNTSRDYKDGDGNGVHSAYQRHSQQFALGITPDPDSVIEFGYQHSRGWAAYGDRGMDGSIFDRGAFSLRAEKRNISSWLSELSFNYGYSYVDHVMDNYRHRTHTAPMFMAMNPDRRTQTARLKATLELANTTTELGLDFMWDRHRGRMGRGMNRAMAERYKQADRKENQKFNQWGLFAETTWRLNDVQRLVGGLRYDRITGRYFGEMGKGVALKHSHPDLMKKTYHMGAGFLRYEHDINNFTFYAGYGIAQRAPDFWERDKLNGWFIKPETNHEIDLGLIYRSHKVEASLTVFASQLENFILIDADKARNIRARRYGFEGDINYEFVANWHIGTSIAYTHGQNRSDKHALAQTPPLEANSYIGYDNGSVSANFLMRNVARQNRYAKDQGNIVGTDNGPSSGFTVFSANVSYQLTKNFSLSGGVDNIFNRTYREFINRSSADIAGYNPIVGQQINEPGRQFWLRLQGTY</sequence>
<evidence type="ECO:0000256" key="12">
    <source>
        <dbReference type="SAM" id="SignalP"/>
    </source>
</evidence>
<dbReference type="InterPro" id="IPR039426">
    <property type="entry name" value="TonB-dep_rcpt-like"/>
</dbReference>
<keyword evidence="9 10" id="KW-0998">Cell outer membrane</keyword>
<dbReference type="InterPro" id="IPR012910">
    <property type="entry name" value="Plug_dom"/>
</dbReference>
<evidence type="ECO:0000256" key="2">
    <source>
        <dbReference type="ARBA" id="ARBA00009810"/>
    </source>
</evidence>
<evidence type="ECO:0000256" key="11">
    <source>
        <dbReference type="RuleBase" id="RU003357"/>
    </source>
</evidence>
<protein>
    <submittedName>
        <fullName evidence="15">Enterobactin outer-membrane receptor</fullName>
    </submittedName>
</protein>
<comment type="subcellular location">
    <subcellularLocation>
        <location evidence="1 10">Cell outer membrane</location>
        <topology evidence="1 10">Multi-pass membrane protein</topology>
    </subcellularLocation>
</comment>
<dbReference type="InterPro" id="IPR036942">
    <property type="entry name" value="Beta-barrel_TonB_sf"/>
</dbReference>
<dbReference type="GO" id="GO:0015344">
    <property type="term" value="F:siderophore uptake transmembrane transporter activity"/>
    <property type="evidence" value="ECO:0007669"/>
    <property type="project" value="TreeGrafter"/>
</dbReference>
<keyword evidence="12" id="KW-0732">Signal</keyword>
<evidence type="ECO:0000259" key="13">
    <source>
        <dbReference type="Pfam" id="PF00593"/>
    </source>
</evidence>
<dbReference type="GO" id="GO:0009279">
    <property type="term" value="C:cell outer membrane"/>
    <property type="evidence" value="ECO:0007669"/>
    <property type="project" value="UniProtKB-SubCell"/>
</dbReference>
<organism evidence="15 16">
    <name type="scientific">Oligella urethralis</name>
    <dbReference type="NCBI Taxonomy" id="90245"/>
    <lineage>
        <taxon>Bacteria</taxon>
        <taxon>Pseudomonadati</taxon>
        <taxon>Pseudomonadota</taxon>
        <taxon>Betaproteobacteria</taxon>
        <taxon>Burkholderiales</taxon>
        <taxon>Alcaligenaceae</taxon>
        <taxon>Oligella</taxon>
    </lineage>
</organism>
<evidence type="ECO:0000256" key="10">
    <source>
        <dbReference type="PROSITE-ProRule" id="PRU01360"/>
    </source>
</evidence>
<dbReference type="SUPFAM" id="SSF56935">
    <property type="entry name" value="Porins"/>
    <property type="match status" value="1"/>
</dbReference>
<evidence type="ECO:0000256" key="3">
    <source>
        <dbReference type="ARBA" id="ARBA00022448"/>
    </source>
</evidence>
<feature type="chain" id="PRO_5015862616" evidence="12">
    <location>
        <begin position="22"/>
        <end position="664"/>
    </location>
</feature>
<keyword evidence="3 10" id="KW-0813">Transport</keyword>
<dbReference type="EMBL" id="UATH01000001">
    <property type="protein sequence ID" value="SPY09212.1"/>
    <property type="molecule type" value="Genomic_DNA"/>
</dbReference>
<comment type="similarity">
    <text evidence="2 10 11">Belongs to the TonB-dependent receptor family.</text>
</comment>
<feature type="domain" description="TonB-dependent receptor plug" evidence="14">
    <location>
        <begin position="57"/>
        <end position="146"/>
    </location>
</feature>
<evidence type="ECO:0000313" key="16">
    <source>
        <dbReference type="Proteomes" id="UP000250242"/>
    </source>
</evidence>
<proteinExistence type="inferred from homology"/>
<feature type="signal peptide" evidence="12">
    <location>
        <begin position="1"/>
        <end position="21"/>
    </location>
</feature>
<keyword evidence="7 10" id="KW-0472">Membrane</keyword>